<dbReference type="OrthoDB" id="9794225at2"/>
<dbReference type="GO" id="GO:0005886">
    <property type="term" value="C:plasma membrane"/>
    <property type="evidence" value="ECO:0007669"/>
    <property type="project" value="TreeGrafter"/>
</dbReference>
<dbReference type="GO" id="GO:0008273">
    <property type="term" value="F:calcium, potassium:sodium antiporter activity"/>
    <property type="evidence" value="ECO:0007669"/>
    <property type="project" value="TreeGrafter"/>
</dbReference>
<feature type="transmembrane region" description="Helical" evidence="5">
    <location>
        <begin position="33"/>
        <end position="54"/>
    </location>
</feature>
<dbReference type="Gene3D" id="1.20.1420.30">
    <property type="entry name" value="NCX, central ion-binding region"/>
    <property type="match status" value="1"/>
</dbReference>
<dbReference type="STRING" id="441119.SAMN04488047_102298"/>
<evidence type="ECO:0000256" key="2">
    <source>
        <dbReference type="ARBA" id="ARBA00022692"/>
    </source>
</evidence>
<accession>A0A1I5ML52</accession>
<feature type="transmembrane region" description="Helical" evidence="5">
    <location>
        <begin position="163"/>
        <end position="181"/>
    </location>
</feature>
<gene>
    <name evidence="7" type="ORF">SAMN04488047_102298</name>
</gene>
<dbReference type="AlphaFoldDB" id="A0A1I5ML52"/>
<dbReference type="PANTHER" id="PTHR10846:SF8">
    <property type="entry name" value="INNER MEMBRANE PROTEIN YRBG"/>
    <property type="match status" value="1"/>
</dbReference>
<dbReference type="InterPro" id="IPR004837">
    <property type="entry name" value="NaCa_Exmemb"/>
</dbReference>
<name>A0A1I5ML52_9RHOB</name>
<evidence type="ECO:0000313" key="8">
    <source>
        <dbReference type="Proteomes" id="UP000199356"/>
    </source>
</evidence>
<keyword evidence="8" id="KW-1185">Reference proteome</keyword>
<dbReference type="EMBL" id="FOXA01000002">
    <property type="protein sequence ID" value="SFP09661.1"/>
    <property type="molecule type" value="Genomic_DNA"/>
</dbReference>
<evidence type="ECO:0000256" key="1">
    <source>
        <dbReference type="ARBA" id="ARBA00004141"/>
    </source>
</evidence>
<evidence type="ECO:0000313" key="7">
    <source>
        <dbReference type="EMBL" id="SFP09661.1"/>
    </source>
</evidence>
<reference evidence="7 8" key="1">
    <citation type="submission" date="2016-10" db="EMBL/GenBank/DDBJ databases">
        <authorList>
            <person name="de Groot N.N."/>
        </authorList>
    </citation>
    <scope>NUCLEOTIDE SEQUENCE [LARGE SCALE GENOMIC DNA]</scope>
    <source>
        <strain evidence="7 8">DSM 19547</strain>
    </source>
</reference>
<dbReference type="Pfam" id="PF01699">
    <property type="entry name" value="Na_Ca_ex"/>
    <property type="match status" value="2"/>
</dbReference>
<keyword evidence="2 5" id="KW-0812">Transmembrane</keyword>
<keyword evidence="3 5" id="KW-1133">Transmembrane helix</keyword>
<evidence type="ECO:0000256" key="4">
    <source>
        <dbReference type="ARBA" id="ARBA00023136"/>
    </source>
</evidence>
<evidence type="ECO:0000259" key="6">
    <source>
        <dbReference type="Pfam" id="PF01699"/>
    </source>
</evidence>
<dbReference type="Proteomes" id="UP000199356">
    <property type="component" value="Unassembled WGS sequence"/>
</dbReference>
<dbReference type="PANTHER" id="PTHR10846">
    <property type="entry name" value="SODIUM/POTASSIUM/CALCIUM EXCHANGER"/>
    <property type="match status" value="1"/>
</dbReference>
<protein>
    <submittedName>
        <fullName evidence="7">Cation:H+ antiporter</fullName>
    </submittedName>
</protein>
<feature type="transmembrane region" description="Helical" evidence="5">
    <location>
        <begin position="66"/>
        <end position="89"/>
    </location>
</feature>
<dbReference type="InterPro" id="IPR044880">
    <property type="entry name" value="NCX_ion-bd_dom_sf"/>
</dbReference>
<feature type="transmembrane region" description="Helical" evidence="5">
    <location>
        <begin position="286"/>
        <end position="302"/>
    </location>
</feature>
<proteinExistence type="predicted"/>
<dbReference type="RefSeq" id="WP_093418550.1">
    <property type="nucleotide sequence ID" value="NZ_FOXA01000002.1"/>
</dbReference>
<dbReference type="NCBIfam" id="TIGR00367">
    <property type="entry name" value="calcium/sodium antiporter"/>
    <property type="match status" value="1"/>
</dbReference>
<feature type="domain" description="Sodium/calcium exchanger membrane region" evidence="6">
    <location>
        <begin position="3"/>
        <end position="141"/>
    </location>
</feature>
<feature type="transmembrane region" description="Helical" evidence="5">
    <location>
        <begin position="232"/>
        <end position="252"/>
    </location>
</feature>
<dbReference type="GO" id="GO:0006874">
    <property type="term" value="P:intracellular calcium ion homeostasis"/>
    <property type="evidence" value="ECO:0007669"/>
    <property type="project" value="TreeGrafter"/>
</dbReference>
<sequence>MTILFLVLGFAGLFFGGDWLVRGAAGIAGRVGISPLVIGLTVVGFGTSTPELLVSVQAALEGLSGVAIGNVVGSNLANILLILGLSAVVAPLTPDHGELRRDLIVMTLAALALPLIFLSGSVGLIEGLVLVGALAVYLWLCLRAPGPVAAETELPHAPVWKSVGFALLGLVAVLVGARLLVDAAVEIARGLGVSEALIGLTIVAVGTSLPELATSLMAAIRGQRDIAIGNVVGSNIFNILGILGVTAIIAPIPVDARFLSVDAPVLIAITLALVALVVFAGRIGRLSGIAMLAIYAIYIFATRTL</sequence>
<organism evidence="7 8">
    <name type="scientific">Tranquillimonas alkanivorans</name>
    <dbReference type="NCBI Taxonomy" id="441119"/>
    <lineage>
        <taxon>Bacteria</taxon>
        <taxon>Pseudomonadati</taxon>
        <taxon>Pseudomonadota</taxon>
        <taxon>Alphaproteobacteria</taxon>
        <taxon>Rhodobacterales</taxon>
        <taxon>Roseobacteraceae</taxon>
        <taxon>Tranquillimonas</taxon>
    </lineage>
</organism>
<evidence type="ECO:0000256" key="5">
    <source>
        <dbReference type="SAM" id="Phobius"/>
    </source>
</evidence>
<evidence type="ECO:0000256" key="3">
    <source>
        <dbReference type="ARBA" id="ARBA00022989"/>
    </source>
</evidence>
<feature type="transmembrane region" description="Helical" evidence="5">
    <location>
        <begin position="258"/>
        <end position="279"/>
    </location>
</feature>
<feature type="domain" description="Sodium/calcium exchanger membrane region" evidence="6">
    <location>
        <begin position="162"/>
        <end position="301"/>
    </location>
</feature>
<feature type="transmembrane region" description="Helical" evidence="5">
    <location>
        <begin position="109"/>
        <end position="142"/>
    </location>
</feature>
<dbReference type="GO" id="GO:0005262">
    <property type="term" value="F:calcium channel activity"/>
    <property type="evidence" value="ECO:0007669"/>
    <property type="project" value="TreeGrafter"/>
</dbReference>
<keyword evidence="4 5" id="KW-0472">Membrane</keyword>
<dbReference type="Gene3D" id="6.10.280.80">
    <property type="entry name" value="NCX, peripheral helical region"/>
    <property type="match status" value="1"/>
</dbReference>
<dbReference type="InterPro" id="IPR004481">
    <property type="entry name" value="K/Na/Ca-exchanger"/>
</dbReference>
<comment type="subcellular location">
    <subcellularLocation>
        <location evidence="1">Membrane</location>
        <topology evidence="1">Multi-pass membrane protein</topology>
    </subcellularLocation>
</comment>